<name>A0A2H0LY28_9BACT</name>
<dbReference type="InterPro" id="IPR050129">
    <property type="entry name" value="Zn_alcohol_dh"/>
</dbReference>
<dbReference type="InterPro" id="IPR011032">
    <property type="entry name" value="GroES-like_sf"/>
</dbReference>
<proteinExistence type="predicted"/>
<sequence length="326" mass="35698">MPVPEIGKGELLLRVESCGICGSDVMEWYRENRVPLVLGHEISAIVAKAGEGVDGFSVGDRVSASHHVPCNECYYCKNGHHTVCDTLRTTNFYPGGFSEYVRLPKINVELGTYRLPDRLSYDCATFIEPLACVLRAQRVADIRPGQTILVIGSGIAGLLHIYLAKLKGAARVIALDICDFRLAKAKELGADISMYAGEYKPGNLGDVNSGRLADVVILCTQAQSAINTAFDSVERAGVVLFFAPSDKDTTVNLSVNKLFWRTERKLVSSYAASPTDHLEALRILEANQDVFEKMITHRIPLKGIGLGFKLVSEAKECLKVIIKPQK</sequence>
<dbReference type="AlphaFoldDB" id="A0A2H0LY28"/>
<dbReference type="Gene3D" id="3.40.50.720">
    <property type="entry name" value="NAD(P)-binding Rossmann-like Domain"/>
    <property type="match status" value="1"/>
</dbReference>
<evidence type="ECO:0000313" key="5">
    <source>
        <dbReference type="Proteomes" id="UP000229641"/>
    </source>
</evidence>
<keyword evidence="1" id="KW-0560">Oxidoreductase</keyword>
<protein>
    <submittedName>
        <fullName evidence="4">Alcohol dehydrogenase</fullName>
    </submittedName>
</protein>
<accession>A0A2H0LY28</accession>
<dbReference type="PANTHER" id="PTHR43401">
    <property type="entry name" value="L-THREONINE 3-DEHYDROGENASE"/>
    <property type="match status" value="1"/>
</dbReference>
<evidence type="ECO:0000313" key="4">
    <source>
        <dbReference type="EMBL" id="PIQ89329.1"/>
    </source>
</evidence>
<dbReference type="Proteomes" id="UP000229641">
    <property type="component" value="Unassembled WGS sequence"/>
</dbReference>
<dbReference type="SUPFAM" id="SSF50129">
    <property type="entry name" value="GroES-like"/>
    <property type="match status" value="1"/>
</dbReference>
<evidence type="ECO:0000259" key="2">
    <source>
        <dbReference type="Pfam" id="PF00107"/>
    </source>
</evidence>
<dbReference type="Pfam" id="PF08240">
    <property type="entry name" value="ADH_N"/>
    <property type="match status" value="1"/>
</dbReference>
<dbReference type="PANTHER" id="PTHR43401:SF2">
    <property type="entry name" value="L-THREONINE 3-DEHYDROGENASE"/>
    <property type="match status" value="1"/>
</dbReference>
<dbReference type="InterPro" id="IPR036291">
    <property type="entry name" value="NAD(P)-bd_dom_sf"/>
</dbReference>
<feature type="domain" description="Alcohol dehydrogenase-like C-terminal" evidence="2">
    <location>
        <begin position="157"/>
        <end position="284"/>
    </location>
</feature>
<dbReference type="Gene3D" id="3.90.180.10">
    <property type="entry name" value="Medium-chain alcohol dehydrogenases, catalytic domain"/>
    <property type="match status" value="1"/>
</dbReference>
<reference evidence="4 5" key="1">
    <citation type="submission" date="2017-09" db="EMBL/GenBank/DDBJ databases">
        <title>Depth-based differentiation of microbial function through sediment-hosted aquifers and enrichment of novel symbionts in the deep terrestrial subsurface.</title>
        <authorList>
            <person name="Probst A.J."/>
            <person name="Ladd B."/>
            <person name="Jarett J.K."/>
            <person name="Geller-Mcgrath D.E."/>
            <person name="Sieber C.M."/>
            <person name="Emerson J.B."/>
            <person name="Anantharaman K."/>
            <person name="Thomas B.C."/>
            <person name="Malmstrom R."/>
            <person name="Stieglmeier M."/>
            <person name="Klingl A."/>
            <person name="Woyke T."/>
            <person name="Ryan C.M."/>
            <person name="Banfield J.F."/>
        </authorList>
    </citation>
    <scope>NUCLEOTIDE SEQUENCE [LARGE SCALE GENOMIC DNA]</scope>
    <source>
        <strain evidence="4">CG11_big_fil_rev_8_21_14_0_20_42_13</strain>
    </source>
</reference>
<dbReference type="EMBL" id="PCWA01000051">
    <property type="protein sequence ID" value="PIQ89329.1"/>
    <property type="molecule type" value="Genomic_DNA"/>
</dbReference>
<organism evidence="4 5">
    <name type="scientific">Candidatus Ghiorseimicrobium undicola</name>
    <dbReference type="NCBI Taxonomy" id="1974746"/>
    <lineage>
        <taxon>Bacteria</taxon>
        <taxon>Pseudomonadati</taxon>
        <taxon>Candidatus Omnitrophota</taxon>
        <taxon>Candidatus Ghiorseimicrobium</taxon>
    </lineage>
</organism>
<dbReference type="InterPro" id="IPR013149">
    <property type="entry name" value="ADH-like_C"/>
</dbReference>
<evidence type="ECO:0000259" key="3">
    <source>
        <dbReference type="Pfam" id="PF08240"/>
    </source>
</evidence>
<dbReference type="InterPro" id="IPR013154">
    <property type="entry name" value="ADH-like_N"/>
</dbReference>
<evidence type="ECO:0000256" key="1">
    <source>
        <dbReference type="ARBA" id="ARBA00023002"/>
    </source>
</evidence>
<comment type="caution">
    <text evidence="4">The sequence shown here is derived from an EMBL/GenBank/DDBJ whole genome shotgun (WGS) entry which is preliminary data.</text>
</comment>
<dbReference type="GO" id="GO:0016491">
    <property type="term" value="F:oxidoreductase activity"/>
    <property type="evidence" value="ECO:0007669"/>
    <property type="project" value="UniProtKB-KW"/>
</dbReference>
<dbReference type="Pfam" id="PF00107">
    <property type="entry name" value="ADH_zinc_N"/>
    <property type="match status" value="1"/>
</dbReference>
<dbReference type="SUPFAM" id="SSF51735">
    <property type="entry name" value="NAD(P)-binding Rossmann-fold domains"/>
    <property type="match status" value="1"/>
</dbReference>
<gene>
    <name evidence="4" type="ORF">COV72_03520</name>
</gene>
<feature type="domain" description="Alcohol dehydrogenase-like N-terminal" evidence="3">
    <location>
        <begin position="7"/>
        <end position="106"/>
    </location>
</feature>